<keyword evidence="2" id="KW-1185">Reference proteome</keyword>
<accession>A0A3M7QWY6</accession>
<gene>
    <name evidence="1" type="ORF">BpHYR1_023004</name>
</gene>
<name>A0A3M7QWY6_BRAPC</name>
<sequence>MRSTFVCSISDHIFSCLIQKLFNKAGNLTNNLRSNRLKCLFWSMKDVQICKLKLEHNNNNCRVNLINHEISVLYEN</sequence>
<organism evidence="1 2">
    <name type="scientific">Brachionus plicatilis</name>
    <name type="common">Marine rotifer</name>
    <name type="synonym">Brachionus muelleri</name>
    <dbReference type="NCBI Taxonomy" id="10195"/>
    <lineage>
        <taxon>Eukaryota</taxon>
        <taxon>Metazoa</taxon>
        <taxon>Spiralia</taxon>
        <taxon>Gnathifera</taxon>
        <taxon>Rotifera</taxon>
        <taxon>Eurotatoria</taxon>
        <taxon>Monogononta</taxon>
        <taxon>Pseudotrocha</taxon>
        <taxon>Ploima</taxon>
        <taxon>Brachionidae</taxon>
        <taxon>Brachionus</taxon>
    </lineage>
</organism>
<comment type="caution">
    <text evidence="1">The sequence shown here is derived from an EMBL/GenBank/DDBJ whole genome shotgun (WGS) entry which is preliminary data.</text>
</comment>
<proteinExistence type="predicted"/>
<protein>
    <submittedName>
        <fullName evidence="1">Uncharacterized protein</fullName>
    </submittedName>
</protein>
<dbReference type="AlphaFoldDB" id="A0A3M7QWY6"/>
<evidence type="ECO:0000313" key="2">
    <source>
        <dbReference type="Proteomes" id="UP000276133"/>
    </source>
</evidence>
<dbReference type="Proteomes" id="UP000276133">
    <property type="component" value="Unassembled WGS sequence"/>
</dbReference>
<evidence type="ECO:0000313" key="1">
    <source>
        <dbReference type="EMBL" id="RNA15498.1"/>
    </source>
</evidence>
<dbReference type="EMBL" id="REGN01004938">
    <property type="protein sequence ID" value="RNA15498.1"/>
    <property type="molecule type" value="Genomic_DNA"/>
</dbReference>
<reference evidence="1 2" key="1">
    <citation type="journal article" date="2018" name="Sci. Rep.">
        <title>Genomic signatures of local adaptation to the degree of environmental predictability in rotifers.</title>
        <authorList>
            <person name="Franch-Gras L."/>
            <person name="Hahn C."/>
            <person name="Garcia-Roger E.M."/>
            <person name="Carmona M.J."/>
            <person name="Serra M."/>
            <person name="Gomez A."/>
        </authorList>
    </citation>
    <scope>NUCLEOTIDE SEQUENCE [LARGE SCALE GENOMIC DNA]</scope>
    <source>
        <strain evidence="1">HYR1</strain>
    </source>
</reference>